<organism evidence="3 4">
    <name type="scientific">Serendipita vermifera MAFF 305830</name>
    <dbReference type="NCBI Taxonomy" id="933852"/>
    <lineage>
        <taxon>Eukaryota</taxon>
        <taxon>Fungi</taxon>
        <taxon>Dikarya</taxon>
        <taxon>Basidiomycota</taxon>
        <taxon>Agaricomycotina</taxon>
        <taxon>Agaricomycetes</taxon>
        <taxon>Sebacinales</taxon>
        <taxon>Serendipitaceae</taxon>
        <taxon>Serendipita</taxon>
    </lineage>
</organism>
<dbReference type="AlphaFoldDB" id="A0A0C2XAY3"/>
<keyword evidence="2" id="KW-0442">Lipid degradation</keyword>
<keyword evidence="4" id="KW-1185">Reference proteome</keyword>
<dbReference type="SUPFAM" id="SSF52151">
    <property type="entry name" value="FabD/lysophospholipase-like"/>
    <property type="match status" value="1"/>
</dbReference>
<dbReference type="STRING" id="933852.A0A0C2XAY3"/>
<dbReference type="GO" id="GO:0019369">
    <property type="term" value="P:arachidonate metabolic process"/>
    <property type="evidence" value="ECO:0007669"/>
    <property type="project" value="TreeGrafter"/>
</dbReference>
<dbReference type="GO" id="GO:0047499">
    <property type="term" value="F:calcium-independent phospholipase A2 activity"/>
    <property type="evidence" value="ECO:0007669"/>
    <property type="project" value="TreeGrafter"/>
</dbReference>
<name>A0A0C2XAY3_SERVB</name>
<reference evidence="4" key="2">
    <citation type="submission" date="2015-01" db="EMBL/GenBank/DDBJ databases">
        <title>Evolutionary Origins and Diversification of the Mycorrhizal Mutualists.</title>
        <authorList>
            <consortium name="DOE Joint Genome Institute"/>
            <consortium name="Mycorrhizal Genomics Consortium"/>
            <person name="Kohler A."/>
            <person name="Kuo A."/>
            <person name="Nagy L.G."/>
            <person name="Floudas D."/>
            <person name="Copeland A."/>
            <person name="Barry K.W."/>
            <person name="Cichocki N."/>
            <person name="Veneault-Fourrey C."/>
            <person name="LaButti K."/>
            <person name="Lindquist E.A."/>
            <person name="Lipzen A."/>
            <person name="Lundell T."/>
            <person name="Morin E."/>
            <person name="Murat C."/>
            <person name="Riley R."/>
            <person name="Ohm R."/>
            <person name="Sun H."/>
            <person name="Tunlid A."/>
            <person name="Henrissat B."/>
            <person name="Grigoriev I.V."/>
            <person name="Hibbett D.S."/>
            <person name="Martin F."/>
        </authorList>
    </citation>
    <scope>NUCLEOTIDE SEQUENCE [LARGE SCALE GENOMIC DNA]</scope>
    <source>
        <strain evidence="4">MAFF 305830</strain>
    </source>
</reference>
<feature type="non-terminal residue" evidence="3">
    <location>
        <position position="283"/>
    </location>
</feature>
<evidence type="ECO:0000256" key="2">
    <source>
        <dbReference type="ARBA" id="ARBA00022963"/>
    </source>
</evidence>
<evidence type="ECO:0000313" key="4">
    <source>
        <dbReference type="Proteomes" id="UP000054097"/>
    </source>
</evidence>
<reference evidence="3 4" key="1">
    <citation type="submission" date="2014-04" db="EMBL/GenBank/DDBJ databases">
        <authorList>
            <consortium name="DOE Joint Genome Institute"/>
            <person name="Kuo A."/>
            <person name="Zuccaro A."/>
            <person name="Kohler A."/>
            <person name="Nagy L.G."/>
            <person name="Floudas D."/>
            <person name="Copeland A."/>
            <person name="Barry K.W."/>
            <person name="Cichocki N."/>
            <person name="Veneault-Fourrey C."/>
            <person name="LaButti K."/>
            <person name="Lindquist E.A."/>
            <person name="Lipzen A."/>
            <person name="Lundell T."/>
            <person name="Morin E."/>
            <person name="Murat C."/>
            <person name="Sun H."/>
            <person name="Tunlid A."/>
            <person name="Henrissat B."/>
            <person name="Grigoriev I.V."/>
            <person name="Hibbett D.S."/>
            <person name="Martin F."/>
            <person name="Nordberg H.P."/>
            <person name="Cantor M.N."/>
            <person name="Hua S.X."/>
        </authorList>
    </citation>
    <scope>NUCLEOTIDE SEQUENCE [LARGE SCALE GENOMIC DNA]</scope>
    <source>
        <strain evidence="3 4">MAFF 305830</strain>
    </source>
</reference>
<dbReference type="PANTHER" id="PTHR24185:SF1">
    <property type="entry name" value="CALCIUM-INDEPENDENT PHOSPHOLIPASE A2-GAMMA"/>
    <property type="match status" value="1"/>
</dbReference>
<dbReference type="Gene3D" id="3.40.1090.10">
    <property type="entry name" value="Cytosolic phospholipase A2 catalytic domain"/>
    <property type="match status" value="1"/>
</dbReference>
<sequence>MASTNIILVTTLDLPPANQISKYSAQTIRATKMQFLHPEGNGIRLLSLGTQIYLPFSIFKHNAYSADGGDIKCFSQLLILEELMHRLEYDYGRPVRPCEFFHSITGVGAAGVIAILLGVLGMTVSEATEAFIGICEKVFAADVCDDKLRSERLDLAIKEVLDKLDVSHSTRLAGDIERSLGCRVSICYASASIAGCRMFRNYQSKQFSYNPTIVEAVRACWATPGLFSSIFIRSGPQSEEIISAVNGFNNPTLQAVQEARELYGINRAVSAVLSLGSGKNGPI</sequence>
<dbReference type="OrthoDB" id="630895at2759"/>
<dbReference type="GO" id="GO:0016042">
    <property type="term" value="P:lipid catabolic process"/>
    <property type="evidence" value="ECO:0007669"/>
    <property type="project" value="UniProtKB-KW"/>
</dbReference>
<dbReference type="EMBL" id="KN824307">
    <property type="protein sequence ID" value="KIM26362.1"/>
    <property type="molecule type" value="Genomic_DNA"/>
</dbReference>
<accession>A0A0C2XAY3</accession>
<dbReference type="GO" id="GO:0016020">
    <property type="term" value="C:membrane"/>
    <property type="evidence" value="ECO:0007669"/>
    <property type="project" value="TreeGrafter"/>
</dbReference>
<proteinExistence type="predicted"/>
<evidence type="ECO:0000256" key="1">
    <source>
        <dbReference type="ARBA" id="ARBA00022801"/>
    </source>
</evidence>
<evidence type="ECO:0008006" key="5">
    <source>
        <dbReference type="Google" id="ProtNLM"/>
    </source>
</evidence>
<dbReference type="InterPro" id="IPR016035">
    <property type="entry name" value="Acyl_Trfase/lysoPLipase"/>
</dbReference>
<keyword evidence="2" id="KW-0443">Lipid metabolism</keyword>
<keyword evidence="1" id="KW-0378">Hydrolase</keyword>
<evidence type="ECO:0000313" key="3">
    <source>
        <dbReference type="EMBL" id="KIM26362.1"/>
    </source>
</evidence>
<dbReference type="PANTHER" id="PTHR24185">
    <property type="entry name" value="CALCIUM-INDEPENDENT PHOSPHOLIPASE A2-GAMMA"/>
    <property type="match status" value="1"/>
</dbReference>
<protein>
    <recommendedName>
        <fullName evidence="5">PNPLA domain-containing protein</fullName>
    </recommendedName>
</protein>
<dbReference type="HOGENOM" id="CLU_000288_144_2_1"/>
<dbReference type="Proteomes" id="UP000054097">
    <property type="component" value="Unassembled WGS sequence"/>
</dbReference>
<gene>
    <name evidence="3" type="ORF">M408DRAFT_313754</name>
</gene>